<feature type="transmembrane region" description="Helical" evidence="2">
    <location>
        <begin position="83"/>
        <end position="103"/>
    </location>
</feature>
<dbReference type="EMBL" id="JAMOIL010000048">
    <property type="protein sequence ID" value="MCM0622770.1"/>
    <property type="molecule type" value="Genomic_DNA"/>
</dbReference>
<evidence type="ECO:0000256" key="1">
    <source>
        <dbReference type="SAM" id="MobiDB-lite"/>
    </source>
</evidence>
<feature type="transmembrane region" description="Helical" evidence="2">
    <location>
        <begin position="31"/>
        <end position="56"/>
    </location>
</feature>
<keyword evidence="2" id="KW-1133">Transmembrane helix</keyword>
<evidence type="ECO:0000313" key="3">
    <source>
        <dbReference type="EMBL" id="MCM0622770.1"/>
    </source>
</evidence>
<feature type="region of interest" description="Disordered" evidence="1">
    <location>
        <begin position="1"/>
        <end position="21"/>
    </location>
</feature>
<name>A0A9X2DB71_9ACTN</name>
<feature type="transmembrane region" description="Helical" evidence="2">
    <location>
        <begin position="151"/>
        <end position="171"/>
    </location>
</feature>
<protein>
    <recommendedName>
        <fullName evidence="5">Poxvirus protein I5</fullName>
    </recommendedName>
</protein>
<keyword evidence="4" id="KW-1185">Reference proteome</keyword>
<feature type="transmembrane region" description="Helical" evidence="2">
    <location>
        <begin position="109"/>
        <end position="130"/>
    </location>
</feature>
<dbReference type="AlphaFoldDB" id="A0A9X2DB71"/>
<organism evidence="3 4">
    <name type="scientific">Nocardioides bruguierae</name>
    <dbReference type="NCBI Taxonomy" id="2945102"/>
    <lineage>
        <taxon>Bacteria</taxon>
        <taxon>Bacillati</taxon>
        <taxon>Actinomycetota</taxon>
        <taxon>Actinomycetes</taxon>
        <taxon>Propionibacteriales</taxon>
        <taxon>Nocardioidaceae</taxon>
        <taxon>Nocardioides</taxon>
    </lineage>
</organism>
<evidence type="ECO:0000313" key="4">
    <source>
        <dbReference type="Proteomes" id="UP001139485"/>
    </source>
</evidence>
<keyword evidence="2" id="KW-0812">Transmembrane</keyword>
<proteinExistence type="predicted"/>
<evidence type="ECO:0008006" key="5">
    <source>
        <dbReference type="Google" id="ProtNLM"/>
    </source>
</evidence>
<comment type="caution">
    <text evidence="3">The sequence shown here is derived from an EMBL/GenBank/DDBJ whole genome shotgun (WGS) entry which is preliminary data.</text>
</comment>
<feature type="transmembrane region" description="Helical" evidence="2">
    <location>
        <begin position="177"/>
        <end position="194"/>
    </location>
</feature>
<gene>
    <name evidence="3" type="ORF">M8330_20990</name>
</gene>
<sequence>MSTMMGPVTDEEPTSAPPPSWPRRLSAVAEVAVLVTLASLPVVTALAAGAAGASLLREQLTEDRDPTVGRFLRLTGSALRDPVGVLAVAGLLALGAIDLLAVLGGLPGAVVLGPVLAVLAAAALVGGLRATALWRPGARWAPTLESAARGAVADVTGSLLLLAAVAAVVLVVRLGPAFVLLVPGLLVLAAVAVTERVRGPR</sequence>
<reference evidence="3" key="1">
    <citation type="submission" date="2022-05" db="EMBL/GenBank/DDBJ databases">
        <authorList>
            <person name="Tuo L."/>
        </authorList>
    </citation>
    <scope>NUCLEOTIDE SEQUENCE</scope>
    <source>
        <strain evidence="3">BSK12Z-4</strain>
    </source>
</reference>
<keyword evidence="2" id="KW-0472">Membrane</keyword>
<dbReference type="Proteomes" id="UP001139485">
    <property type="component" value="Unassembled WGS sequence"/>
</dbReference>
<accession>A0A9X2DB71</accession>
<evidence type="ECO:0000256" key="2">
    <source>
        <dbReference type="SAM" id="Phobius"/>
    </source>
</evidence>